<dbReference type="Proteomes" id="UP000790709">
    <property type="component" value="Unassembled WGS sequence"/>
</dbReference>
<dbReference type="EMBL" id="MU266366">
    <property type="protein sequence ID" value="KAH7927464.1"/>
    <property type="molecule type" value="Genomic_DNA"/>
</dbReference>
<organism evidence="1 2">
    <name type="scientific">Leucogyrophana mollusca</name>
    <dbReference type="NCBI Taxonomy" id="85980"/>
    <lineage>
        <taxon>Eukaryota</taxon>
        <taxon>Fungi</taxon>
        <taxon>Dikarya</taxon>
        <taxon>Basidiomycota</taxon>
        <taxon>Agaricomycotina</taxon>
        <taxon>Agaricomycetes</taxon>
        <taxon>Agaricomycetidae</taxon>
        <taxon>Boletales</taxon>
        <taxon>Boletales incertae sedis</taxon>
        <taxon>Leucogyrophana</taxon>
    </lineage>
</organism>
<comment type="caution">
    <text evidence="1">The sequence shown here is derived from an EMBL/GenBank/DDBJ whole genome shotgun (WGS) entry which is preliminary data.</text>
</comment>
<evidence type="ECO:0000313" key="1">
    <source>
        <dbReference type="EMBL" id="KAH7927464.1"/>
    </source>
</evidence>
<protein>
    <submittedName>
        <fullName evidence="1">Uncharacterized protein</fullName>
    </submittedName>
</protein>
<sequence length="90" mass="9855">MTGKVIPAFLFLALCFMPDHTRFMLVSTPATAHSTPSPLSISQNLLLPTKLRLTPPHLSSPSVNPESHLTSHPSALRNPNPPPRLTIRIK</sequence>
<evidence type="ECO:0000313" key="2">
    <source>
        <dbReference type="Proteomes" id="UP000790709"/>
    </source>
</evidence>
<gene>
    <name evidence="1" type="ORF">BV22DRAFT_1031809</name>
</gene>
<keyword evidence="2" id="KW-1185">Reference proteome</keyword>
<name>A0ACB8BPA9_9AGAM</name>
<accession>A0ACB8BPA9</accession>
<proteinExistence type="predicted"/>
<reference evidence="1" key="1">
    <citation type="journal article" date="2021" name="New Phytol.">
        <title>Evolutionary innovations through gain and loss of genes in the ectomycorrhizal Boletales.</title>
        <authorList>
            <person name="Wu G."/>
            <person name="Miyauchi S."/>
            <person name="Morin E."/>
            <person name="Kuo A."/>
            <person name="Drula E."/>
            <person name="Varga T."/>
            <person name="Kohler A."/>
            <person name="Feng B."/>
            <person name="Cao Y."/>
            <person name="Lipzen A."/>
            <person name="Daum C."/>
            <person name="Hundley H."/>
            <person name="Pangilinan J."/>
            <person name="Johnson J."/>
            <person name="Barry K."/>
            <person name="LaButti K."/>
            <person name="Ng V."/>
            <person name="Ahrendt S."/>
            <person name="Min B."/>
            <person name="Choi I.G."/>
            <person name="Park H."/>
            <person name="Plett J.M."/>
            <person name="Magnuson J."/>
            <person name="Spatafora J.W."/>
            <person name="Nagy L.G."/>
            <person name="Henrissat B."/>
            <person name="Grigoriev I.V."/>
            <person name="Yang Z.L."/>
            <person name="Xu J."/>
            <person name="Martin F.M."/>
        </authorList>
    </citation>
    <scope>NUCLEOTIDE SEQUENCE</scope>
    <source>
        <strain evidence="1">KUC20120723A-06</strain>
    </source>
</reference>